<protein>
    <submittedName>
        <fullName evidence="2">Uncharacterized protein</fullName>
    </submittedName>
</protein>
<feature type="transmembrane region" description="Helical" evidence="1">
    <location>
        <begin position="49"/>
        <end position="68"/>
    </location>
</feature>
<gene>
    <name evidence="2" type="ORF">GCM10010201_26040</name>
</gene>
<keyword evidence="1" id="KW-0812">Transmembrane</keyword>
<dbReference type="RefSeq" id="WP_344172697.1">
    <property type="nucleotide sequence ID" value="NZ_BAAARY010000011.1"/>
</dbReference>
<evidence type="ECO:0000313" key="3">
    <source>
        <dbReference type="Proteomes" id="UP001499978"/>
    </source>
</evidence>
<dbReference type="Proteomes" id="UP001499978">
    <property type="component" value="Unassembled WGS sequence"/>
</dbReference>
<accession>A0ABP6AWP4</accession>
<name>A0ABP6AWP4_9ACTN</name>
<reference evidence="3" key="1">
    <citation type="journal article" date="2019" name="Int. J. Syst. Evol. Microbiol.">
        <title>The Global Catalogue of Microorganisms (GCM) 10K type strain sequencing project: providing services to taxonomists for standard genome sequencing and annotation.</title>
        <authorList>
            <consortium name="The Broad Institute Genomics Platform"/>
            <consortium name="The Broad Institute Genome Sequencing Center for Infectious Disease"/>
            <person name="Wu L."/>
            <person name="Ma J."/>
        </authorList>
    </citation>
    <scope>NUCLEOTIDE SEQUENCE [LARGE SCALE GENOMIC DNA]</scope>
    <source>
        <strain evidence="3">JCM 3367</strain>
    </source>
</reference>
<evidence type="ECO:0000256" key="1">
    <source>
        <dbReference type="SAM" id="Phobius"/>
    </source>
</evidence>
<keyword evidence="3" id="KW-1185">Reference proteome</keyword>
<sequence>MRISAQPPRRRGTVGHPYSALNLRLALAAFGLVSSATLAVLLLRADLAAFGWAFAGLAAVAVVDLVVVQLRRRARRRIDGDRRSLFE</sequence>
<feature type="transmembrane region" description="Helical" evidence="1">
    <location>
        <begin position="21"/>
        <end position="43"/>
    </location>
</feature>
<evidence type="ECO:0000313" key="2">
    <source>
        <dbReference type="EMBL" id="GAA2526099.1"/>
    </source>
</evidence>
<comment type="caution">
    <text evidence="2">The sequence shown here is derived from an EMBL/GenBank/DDBJ whole genome shotgun (WGS) entry which is preliminary data.</text>
</comment>
<dbReference type="EMBL" id="BAAARY010000011">
    <property type="protein sequence ID" value="GAA2526099.1"/>
    <property type="molecule type" value="Genomic_DNA"/>
</dbReference>
<proteinExistence type="predicted"/>
<keyword evidence="1" id="KW-0472">Membrane</keyword>
<organism evidence="2 3">
    <name type="scientific">Pilimelia columellifera subsp. columellifera</name>
    <dbReference type="NCBI Taxonomy" id="706583"/>
    <lineage>
        <taxon>Bacteria</taxon>
        <taxon>Bacillati</taxon>
        <taxon>Actinomycetota</taxon>
        <taxon>Actinomycetes</taxon>
        <taxon>Micromonosporales</taxon>
        <taxon>Micromonosporaceae</taxon>
        <taxon>Pilimelia</taxon>
    </lineage>
</organism>
<keyword evidence="1" id="KW-1133">Transmembrane helix</keyword>